<evidence type="ECO:0008006" key="5">
    <source>
        <dbReference type="Google" id="ProtNLM"/>
    </source>
</evidence>
<dbReference type="EMBL" id="LFMY01000018">
    <property type="protein sequence ID" value="OKL55677.1"/>
    <property type="molecule type" value="Genomic_DNA"/>
</dbReference>
<dbReference type="GeneID" id="31008775"/>
<reference evidence="3 4" key="1">
    <citation type="submission" date="2015-06" db="EMBL/GenBank/DDBJ databases">
        <title>Talaromyces atroroseus IBT 11181 draft genome.</title>
        <authorList>
            <person name="Rasmussen K.B."/>
            <person name="Rasmussen S."/>
            <person name="Petersen B."/>
            <person name="Sicheritz-Ponten T."/>
            <person name="Mortensen U.H."/>
            <person name="Thrane U."/>
        </authorList>
    </citation>
    <scope>NUCLEOTIDE SEQUENCE [LARGE SCALE GENOMIC DNA]</scope>
    <source>
        <strain evidence="3 4">IBT 11181</strain>
    </source>
</reference>
<evidence type="ECO:0000313" key="4">
    <source>
        <dbReference type="Proteomes" id="UP000214365"/>
    </source>
</evidence>
<dbReference type="GO" id="GO:0005789">
    <property type="term" value="C:endoplasmic reticulum membrane"/>
    <property type="evidence" value="ECO:0007669"/>
    <property type="project" value="TreeGrafter"/>
</dbReference>
<name>A0A1Q5Q755_TALAT</name>
<evidence type="ECO:0000256" key="1">
    <source>
        <dbReference type="SAM" id="MobiDB-lite"/>
    </source>
</evidence>
<dbReference type="Pfam" id="PF08636">
    <property type="entry name" value="Pkr1"/>
    <property type="match status" value="1"/>
</dbReference>
<organism evidence="3 4">
    <name type="scientific">Talaromyces atroroseus</name>
    <dbReference type="NCBI Taxonomy" id="1441469"/>
    <lineage>
        <taxon>Eukaryota</taxon>
        <taxon>Fungi</taxon>
        <taxon>Dikarya</taxon>
        <taxon>Ascomycota</taxon>
        <taxon>Pezizomycotina</taxon>
        <taxon>Eurotiomycetes</taxon>
        <taxon>Eurotiomycetidae</taxon>
        <taxon>Eurotiales</taxon>
        <taxon>Trichocomaceae</taxon>
        <taxon>Talaromyces</taxon>
        <taxon>Talaromyces sect. Trachyspermi</taxon>
    </lineage>
</organism>
<dbReference type="GO" id="GO:0070072">
    <property type="term" value="P:vacuolar proton-transporting V-type ATPase complex assembly"/>
    <property type="evidence" value="ECO:0007669"/>
    <property type="project" value="InterPro"/>
</dbReference>
<evidence type="ECO:0000313" key="3">
    <source>
        <dbReference type="EMBL" id="OKL55677.1"/>
    </source>
</evidence>
<feature type="compositionally biased region" description="Polar residues" evidence="1">
    <location>
        <begin position="165"/>
        <end position="174"/>
    </location>
</feature>
<feature type="compositionally biased region" description="Basic and acidic residues" evidence="1">
    <location>
        <begin position="233"/>
        <end position="243"/>
    </location>
</feature>
<dbReference type="PANTHER" id="PTHR28251">
    <property type="entry name" value="V-TYPE ATPASE ASSEMBLY FACTOR PKR1"/>
    <property type="match status" value="1"/>
</dbReference>
<dbReference type="AlphaFoldDB" id="A0A1Q5Q755"/>
<gene>
    <name evidence="3" type="ORF">UA08_09019</name>
</gene>
<feature type="transmembrane region" description="Helical" evidence="2">
    <location>
        <begin position="118"/>
        <end position="136"/>
    </location>
</feature>
<feature type="transmembrane region" description="Helical" evidence="2">
    <location>
        <begin position="91"/>
        <end position="112"/>
    </location>
</feature>
<feature type="compositionally biased region" description="Polar residues" evidence="1">
    <location>
        <begin position="222"/>
        <end position="231"/>
    </location>
</feature>
<feature type="compositionally biased region" description="Basic and acidic residues" evidence="1">
    <location>
        <begin position="151"/>
        <end position="163"/>
    </location>
</feature>
<dbReference type="InterPro" id="IPR013945">
    <property type="entry name" value="Pkr1"/>
</dbReference>
<comment type="caution">
    <text evidence="3">The sequence shown here is derived from an EMBL/GenBank/DDBJ whole genome shotgun (WGS) entry which is preliminary data.</text>
</comment>
<accession>A0A1Q5Q755</accession>
<keyword evidence="4" id="KW-1185">Reference proteome</keyword>
<sequence>MYSTYVAWAVFKLAWMPKASFRVLNAPSAGAGASFRCIRTELDNPSFSHCLPPPNQIPEASFLAREYTDMSISFVEDLWSSVFTPGPTQSLLVATNATFAALQLVLFLLLVATYSVHFVILSILSGALWWAINWFAMEVRAVQARQEEEKRQQDAIAEKDKSRSSSRINTSADANDSDTETEVGGVSRTRRRRPDAANPTSAVESNKSSDDDQHSQKKGVQGESSGYTSTDSEWEKVDKDKSA</sequence>
<keyword evidence="2" id="KW-0812">Transmembrane</keyword>
<dbReference type="OrthoDB" id="9626941at2759"/>
<dbReference type="RefSeq" id="XP_020115798.1">
    <property type="nucleotide sequence ID" value="XM_020264079.1"/>
</dbReference>
<protein>
    <recommendedName>
        <fullName evidence="5">V-type ATPase assembly factor PKR1</fullName>
    </recommendedName>
</protein>
<feature type="region of interest" description="Disordered" evidence="1">
    <location>
        <begin position="151"/>
        <end position="243"/>
    </location>
</feature>
<keyword evidence="2" id="KW-0472">Membrane</keyword>
<proteinExistence type="predicted"/>
<keyword evidence="2" id="KW-1133">Transmembrane helix</keyword>
<evidence type="ECO:0000256" key="2">
    <source>
        <dbReference type="SAM" id="Phobius"/>
    </source>
</evidence>
<dbReference type="PANTHER" id="PTHR28251:SF1">
    <property type="entry name" value="V-TYPE ATPASE ASSEMBLY FACTOR PKR1"/>
    <property type="match status" value="1"/>
</dbReference>
<dbReference type="Proteomes" id="UP000214365">
    <property type="component" value="Unassembled WGS sequence"/>
</dbReference>